<sequence>MQLRSLFIFTLVIITASVNAIPTQLGKRTSDYEPSFPLSLTAIPDNLVRNMNTSFTISTQLDKRTSSYDPCFLNKPGLSVKTDPANLVPNTKTLFNRWIYGFNGEGCPCPNVKCPCDSNGVLISTNVGMKDIPDKYYIVVGLFLSAHAGQPDACAWAHQ</sequence>
<proteinExistence type="predicted"/>
<keyword evidence="1" id="KW-0732">Signal</keyword>
<evidence type="ECO:0000313" key="4">
    <source>
        <dbReference type="Proteomes" id="UP000266673"/>
    </source>
</evidence>
<protein>
    <submittedName>
        <fullName evidence="3">Uncharacterized protein</fullName>
    </submittedName>
</protein>
<dbReference type="EMBL" id="QKWP01000657">
    <property type="protein sequence ID" value="RIB16687.1"/>
    <property type="molecule type" value="Genomic_DNA"/>
</dbReference>
<feature type="chain" id="PRO_5036074708" evidence="1">
    <location>
        <begin position="21"/>
        <end position="159"/>
    </location>
</feature>
<evidence type="ECO:0000313" key="2">
    <source>
        <dbReference type="EMBL" id="RIB00628.1"/>
    </source>
</evidence>
<dbReference type="Proteomes" id="UP000266673">
    <property type="component" value="Unassembled WGS sequence"/>
</dbReference>
<reference evidence="3 4" key="1">
    <citation type="submission" date="2018-06" db="EMBL/GenBank/DDBJ databases">
        <title>Comparative genomics reveals the genomic features of Rhizophagus irregularis, R. cerebriforme, R. diaphanum and Gigaspora rosea, and their symbiotic lifestyle signature.</title>
        <authorList>
            <person name="Morin E."/>
            <person name="San Clemente H."/>
            <person name="Chen E.C.H."/>
            <person name="De La Providencia I."/>
            <person name="Hainaut M."/>
            <person name="Kuo A."/>
            <person name="Kohler A."/>
            <person name="Murat C."/>
            <person name="Tang N."/>
            <person name="Roy S."/>
            <person name="Loubradou J."/>
            <person name="Henrissat B."/>
            <person name="Grigoriev I.V."/>
            <person name="Corradi N."/>
            <person name="Roux C."/>
            <person name="Martin F.M."/>
        </authorList>
    </citation>
    <scope>NUCLEOTIDE SEQUENCE [LARGE SCALE GENOMIC DNA]</scope>
    <source>
        <strain evidence="3 4">DAOM 194757</strain>
    </source>
</reference>
<dbReference type="EMBL" id="QKWP01003853">
    <property type="protein sequence ID" value="RIB00628.1"/>
    <property type="molecule type" value="Genomic_DNA"/>
</dbReference>
<evidence type="ECO:0000256" key="1">
    <source>
        <dbReference type="SAM" id="SignalP"/>
    </source>
</evidence>
<evidence type="ECO:0000313" key="3">
    <source>
        <dbReference type="EMBL" id="RIB16687.1"/>
    </source>
</evidence>
<comment type="caution">
    <text evidence="3">The sequence shown here is derived from an EMBL/GenBank/DDBJ whole genome shotgun (WGS) entry which is preliminary data.</text>
</comment>
<accession>A0A397V5T5</accession>
<dbReference type="AlphaFoldDB" id="A0A397V5T5"/>
<gene>
    <name evidence="3" type="ORF">C2G38_2090241</name>
    <name evidence="2" type="ORF">C2G38_2129520</name>
</gene>
<feature type="signal peptide" evidence="1">
    <location>
        <begin position="1"/>
        <end position="20"/>
    </location>
</feature>
<keyword evidence="4" id="KW-1185">Reference proteome</keyword>
<name>A0A397V5T5_9GLOM</name>
<organism evidence="3 4">
    <name type="scientific">Gigaspora rosea</name>
    <dbReference type="NCBI Taxonomy" id="44941"/>
    <lineage>
        <taxon>Eukaryota</taxon>
        <taxon>Fungi</taxon>
        <taxon>Fungi incertae sedis</taxon>
        <taxon>Mucoromycota</taxon>
        <taxon>Glomeromycotina</taxon>
        <taxon>Glomeromycetes</taxon>
        <taxon>Diversisporales</taxon>
        <taxon>Gigasporaceae</taxon>
        <taxon>Gigaspora</taxon>
    </lineage>
</organism>